<comment type="subcellular location">
    <subcellularLocation>
        <location evidence="1 12">Cytoplasm</location>
    </subcellularLocation>
</comment>
<comment type="pathway">
    <text evidence="2 12">Cell wall biogenesis; peptidoglycan biosynthesis.</text>
</comment>
<dbReference type="Proteomes" id="UP000190657">
    <property type="component" value="Unassembled WGS sequence"/>
</dbReference>
<dbReference type="PANTHER" id="PTHR43783:SF1">
    <property type="entry name" value="UDP-N-ACETYLGLUCOSAMINE 1-CARBOXYVINYLTRANSFERASE"/>
    <property type="match status" value="1"/>
</dbReference>
<dbReference type="STRING" id="290054.SAMN02745114_00478"/>
<evidence type="ECO:0000256" key="7">
    <source>
        <dbReference type="ARBA" id="ARBA00022984"/>
    </source>
</evidence>
<dbReference type="UniPathway" id="UPA00219"/>
<dbReference type="GO" id="GO:0008360">
    <property type="term" value="P:regulation of cell shape"/>
    <property type="evidence" value="ECO:0007669"/>
    <property type="project" value="UniProtKB-KW"/>
</dbReference>
<keyword evidence="9 12" id="KW-0961">Cell wall biogenesis/degradation</keyword>
<feature type="modified residue" description="2-(S-cysteinyl)pyruvic acid O-phosphothioketal" evidence="12">
    <location>
        <position position="116"/>
    </location>
</feature>
<keyword evidence="8 12" id="KW-0131">Cell cycle</keyword>
<dbReference type="Gene3D" id="3.65.10.10">
    <property type="entry name" value="Enolpyruvate transferase domain"/>
    <property type="match status" value="2"/>
</dbReference>
<dbReference type="InterPro" id="IPR050068">
    <property type="entry name" value="MurA_subfamily"/>
</dbReference>
<evidence type="ECO:0000313" key="14">
    <source>
        <dbReference type="EMBL" id="SJZ41973.1"/>
    </source>
</evidence>
<keyword evidence="7 12" id="KW-0573">Peptidoglycan synthesis</keyword>
<keyword evidence="15" id="KW-1185">Reference proteome</keyword>
<evidence type="ECO:0000256" key="6">
    <source>
        <dbReference type="ARBA" id="ARBA00022960"/>
    </source>
</evidence>
<dbReference type="HAMAP" id="MF_00111">
    <property type="entry name" value="MurA"/>
    <property type="match status" value="1"/>
</dbReference>
<feature type="binding site" evidence="12">
    <location>
        <position position="327"/>
    </location>
    <ligand>
        <name>UDP-N-acetyl-alpha-D-glucosamine</name>
        <dbReference type="ChEBI" id="CHEBI:57705"/>
    </ligand>
</feature>
<reference evidence="14 15" key="1">
    <citation type="submission" date="2017-02" db="EMBL/GenBank/DDBJ databases">
        <authorList>
            <person name="Peterson S.W."/>
        </authorList>
    </citation>
    <scope>NUCLEOTIDE SEQUENCE [LARGE SCALE GENOMIC DNA]</scope>
    <source>
        <strain evidence="14 15">ATCC 51222</strain>
    </source>
</reference>
<organism evidence="14 15">
    <name type="scientific">Eubacterium coprostanoligenes</name>
    <dbReference type="NCBI Taxonomy" id="290054"/>
    <lineage>
        <taxon>Bacteria</taxon>
        <taxon>Bacillati</taxon>
        <taxon>Bacillota</taxon>
        <taxon>Clostridia</taxon>
        <taxon>Eubacteriales</taxon>
        <taxon>Eubacteriaceae</taxon>
        <taxon>Eubacterium</taxon>
    </lineage>
</organism>
<feature type="active site" description="Proton donor" evidence="12">
    <location>
        <position position="116"/>
    </location>
</feature>
<feature type="binding site" evidence="12">
    <location>
        <position position="305"/>
    </location>
    <ligand>
        <name>UDP-N-acetyl-alpha-D-glucosamine</name>
        <dbReference type="ChEBI" id="CHEBI:57705"/>
    </ligand>
</feature>
<name>A0A1T4KI01_9FIRM</name>
<evidence type="ECO:0000256" key="12">
    <source>
        <dbReference type="HAMAP-Rule" id="MF_00111"/>
    </source>
</evidence>
<dbReference type="SUPFAM" id="SSF55205">
    <property type="entry name" value="EPT/RTPC-like"/>
    <property type="match status" value="1"/>
</dbReference>
<comment type="function">
    <text evidence="12">Cell wall formation. Adds enolpyruvyl to UDP-N-acetylglucosamine.</text>
</comment>
<dbReference type="OrthoDB" id="9803760at2"/>
<proteinExistence type="inferred from homology"/>
<comment type="caution">
    <text evidence="12">Lacks conserved residue(s) required for the propagation of feature annotation.</text>
</comment>
<keyword evidence="5 12" id="KW-0808">Transferase</keyword>
<dbReference type="EMBL" id="FUWW01000004">
    <property type="protein sequence ID" value="SJZ41973.1"/>
    <property type="molecule type" value="Genomic_DNA"/>
</dbReference>
<gene>
    <name evidence="12" type="primary">murA</name>
    <name evidence="14" type="ORF">SAMN02745114_00478</name>
</gene>
<dbReference type="GO" id="GO:0019277">
    <property type="term" value="P:UDP-N-acetylgalactosamine biosynthetic process"/>
    <property type="evidence" value="ECO:0007669"/>
    <property type="project" value="InterPro"/>
</dbReference>
<evidence type="ECO:0000256" key="2">
    <source>
        <dbReference type="ARBA" id="ARBA00004752"/>
    </source>
</evidence>
<evidence type="ECO:0000256" key="4">
    <source>
        <dbReference type="ARBA" id="ARBA00022618"/>
    </source>
</evidence>
<evidence type="ECO:0000256" key="5">
    <source>
        <dbReference type="ARBA" id="ARBA00022679"/>
    </source>
</evidence>
<keyword evidence="12" id="KW-0670">Pyruvate</keyword>
<protein>
    <recommendedName>
        <fullName evidence="12">UDP-N-acetylglucosamine 1-carboxyvinyltransferase</fullName>
        <ecNumber evidence="12">2.5.1.7</ecNumber>
    </recommendedName>
    <alternativeName>
        <fullName evidence="12">Enoylpyruvate transferase</fullName>
    </alternativeName>
    <alternativeName>
        <fullName evidence="12">UDP-N-acetylglucosamine enolpyruvyl transferase</fullName>
        <shortName evidence="12">EPT</shortName>
    </alternativeName>
</protein>
<dbReference type="GO" id="GO:0008760">
    <property type="term" value="F:UDP-N-acetylglucosamine 1-carboxyvinyltransferase activity"/>
    <property type="evidence" value="ECO:0007669"/>
    <property type="project" value="UniProtKB-UniRule"/>
</dbReference>
<evidence type="ECO:0000256" key="3">
    <source>
        <dbReference type="ARBA" id="ARBA00022490"/>
    </source>
</evidence>
<evidence type="ECO:0000313" key="15">
    <source>
        <dbReference type="Proteomes" id="UP000190657"/>
    </source>
</evidence>
<dbReference type="PANTHER" id="PTHR43783">
    <property type="entry name" value="UDP-N-ACETYLGLUCOSAMINE 1-CARBOXYVINYLTRANSFERASE"/>
    <property type="match status" value="1"/>
</dbReference>
<comment type="similarity">
    <text evidence="10 12">Belongs to the EPSP synthase family. MurA subfamily.</text>
</comment>
<dbReference type="GO" id="GO:0009252">
    <property type="term" value="P:peptidoglycan biosynthetic process"/>
    <property type="evidence" value="ECO:0007669"/>
    <property type="project" value="UniProtKB-UniRule"/>
</dbReference>
<dbReference type="NCBIfam" id="TIGR01072">
    <property type="entry name" value="murA"/>
    <property type="match status" value="1"/>
</dbReference>
<evidence type="ECO:0000259" key="13">
    <source>
        <dbReference type="Pfam" id="PF00275"/>
    </source>
</evidence>
<dbReference type="InterPro" id="IPR005750">
    <property type="entry name" value="UDP_GlcNAc_COvinyl_MurA"/>
</dbReference>
<dbReference type="GO" id="GO:0071555">
    <property type="term" value="P:cell wall organization"/>
    <property type="evidence" value="ECO:0007669"/>
    <property type="project" value="UniProtKB-KW"/>
</dbReference>
<dbReference type="CDD" id="cd01555">
    <property type="entry name" value="UdpNAET"/>
    <property type="match status" value="1"/>
</dbReference>
<dbReference type="RefSeq" id="WP_078767981.1">
    <property type="nucleotide sequence ID" value="NZ_FUWW01000004.1"/>
</dbReference>
<keyword evidence="3 12" id="KW-0963">Cytoplasm</keyword>
<evidence type="ECO:0000256" key="1">
    <source>
        <dbReference type="ARBA" id="ARBA00004496"/>
    </source>
</evidence>
<dbReference type="InterPro" id="IPR001986">
    <property type="entry name" value="Enolpyruvate_Tfrase_dom"/>
</dbReference>
<evidence type="ECO:0000256" key="10">
    <source>
        <dbReference type="ARBA" id="ARBA00038367"/>
    </source>
</evidence>
<dbReference type="InterPro" id="IPR013792">
    <property type="entry name" value="RNA3'P_cycl/enolpyr_Trfase_a/b"/>
</dbReference>
<dbReference type="InterPro" id="IPR036968">
    <property type="entry name" value="Enolpyruvate_Tfrase_sf"/>
</dbReference>
<evidence type="ECO:0000256" key="8">
    <source>
        <dbReference type="ARBA" id="ARBA00023306"/>
    </source>
</evidence>
<keyword evidence="4 12" id="KW-0132">Cell division</keyword>
<evidence type="ECO:0000256" key="11">
    <source>
        <dbReference type="ARBA" id="ARBA00047527"/>
    </source>
</evidence>
<dbReference type="GO" id="GO:0051301">
    <property type="term" value="P:cell division"/>
    <property type="evidence" value="ECO:0007669"/>
    <property type="project" value="UniProtKB-KW"/>
</dbReference>
<feature type="domain" description="Enolpyruvate transferase" evidence="13">
    <location>
        <begin position="7"/>
        <end position="406"/>
    </location>
</feature>
<feature type="binding site" evidence="12">
    <location>
        <begin position="22"/>
        <end position="23"/>
    </location>
    <ligand>
        <name>phosphoenolpyruvate</name>
        <dbReference type="ChEBI" id="CHEBI:58702"/>
    </ligand>
</feature>
<sequence>MKYLQINGGKKLEGSIRVHGAKNGVLPLLSACVLVDGITVLHNCPRLSDVEVTVNILRYLGAKVTRNDDTLIVDASNIHRNNILEEYMKELRSSIIFLGALASRTGEACLYLPGGCEIGLRPIDLHLKGLKTLGYRVYADGHNVCAVKNNVKGAEIVLPFPSVGATENIILASVLASGVTTIVNAAREPEIADLVLFLNKAGAKISGISTPTIVIEGVKSLHSTEHTVIPDRILATTLMSACAITGGNVELTDVCIPHIMPTIPAFEEMGCRIKAEENTIFIKAPPRLKRVKKIETMAYPGFPTDCQAPVMSALSVAKGTSIVKETIFENRYKHIEQLNLFGTDICVNDRIAVVNGVKNIHSADVRCTDLRGGAAVVIAGLKAEGTSSVRDIYHIDRGYESIENQLSMLGADVKRIYDEKEQQTKKSK</sequence>
<feature type="binding site" evidence="12">
    <location>
        <begin position="121"/>
        <end position="125"/>
    </location>
    <ligand>
        <name>UDP-N-acetyl-alpha-D-glucosamine</name>
        <dbReference type="ChEBI" id="CHEBI:57705"/>
    </ligand>
</feature>
<comment type="catalytic activity">
    <reaction evidence="11 12">
        <text>phosphoenolpyruvate + UDP-N-acetyl-alpha-D-glucosamine = UDP-N-acetyl-3-O-(1-carboxyvinyl)-alpha-D-glucosamine + phosphate</text>
        <dbReference type="Rhea" id="RHEA:18681"/>
        <dbReference type="ChEBI" id="CHEBI:43474"/>
        <dbReference type="ChEBI" id="CHEBI:57705"/>
        <dbReference type="ChEBI" id="CHEBI:58702"/>
        <dbReference type="ChEBI" id="CHEBI:68483"/>
        <dbReference type="EC" id="2.5.1.7"/>
    </reaction>
</comment>
<dbReference type="Pfam" id="PF00275">
    <property type="entry name" value="EPSP_synthase"/>
    <property type="match status" value="1"/>
</dbReference>
<dbReference type="GO" id="GO:0005737">
    <property type="term" value="C:cytoplasm"/>
    <property type="evidence" value="ECO:0007669"/>
    <property type="project" value="UniProtKB-SubCell"/>
</dbReference>
<dbReference type="AlphaFoldDB" id="A0A1T4KI01"/>
<dbReference type="EC" id="2.5.1.7" evidence="12"/>
<evidence type="ECO:0000256" key="9">
    <source>
        <dbReference type="ARBA" id="ARBA00023316"/>
    </source>
</evidence>
<keyword evidence="6 12" id="KW-0133">Cell shape</keyword>
<accession>A0A1T4KI01</accession>
<dbReference type="NCBIfam" id="NF006873">
    <property type="entry name" value="PRK09369.1"/>
    <property type="match status" value="1"/>
</dbReference>
<feature type="binding site" evidence="12">
    <location>
        <position position="92"/>
    </location>
    <ligand>
        <name>UDP-N-acetyl-alpha-D-glucosamine</name>
        <dbReference type="ChEBI" id="CHEBI:57705"/>
    </ligand>
</feature>